<name>C5LYD2_PERM5</name>
<dbReference type="SUPFAM" id="SSF55856">
    <property type="entry name" value="Cytochrome b5-like heme/steroid binding domain"/>
    <property type="match status" value="1"/>
</dbReference>
<keyword evidence="2" id="KW-0479">Metal-binding</keyword>
<proteinExistence type="inferred from homology"/>
<dbReference type="Pfam" id="PF00173">
    <property type="entry name" value="Cyt-b5"/>
    <property type="match status" value="1"/>
</dbReference>
<dbReference type="RefSeq" id="XP_002765453.1">
    <property type="nucleotide sequence ID" value="XM_002765407.1"/>
</dbReference>
<organism evidence="8">
    <name type="scientific">Perkinsus marinus (strain ATCC 50983 / TXsc)</name>
    <dbReference type="NCBI Taxonomy" id="423536"/>
    <lineage>
        <taxon>Eukaryota</taxon>
        <taxon>Sar</taxon>
        <taxon>Alveolata</taxon>
        <taxon>Perkinsozoa</taxon>
        <taxon>Perkinsea</taxon>
        <taxon>Perkinsida</taxon>
        <taxon>Perkinsidae</taxon>
        <taxon>Perkinsus</taxon>
    </lineage>
</organism>
<dbReference type="GeneID" id="9040612"/>
<keyword evidence="1" id="KW-0349">Heme</keyword>
<dbReference type="PANTHER" id="PTHR19359">
    <property type="entry name" value="CYTOCHROME B5"/>
    <property type="match status" value="1"/>
</dbReference>
<dbReference type="InterPro" id="IPR036400">
    <property type="entry name" value="Cyt_B5-like_heme/steroid_sf"/>
</dbReference>
<dbReference type="InterPro" id="IPR001199">
    <property type="entry name" value="Cyt_B5-like_heme/steroid-bd"/>
</dbReference>
<gene>
    <name evidence="7" type="ORF">Pmar_PMAR001987</name>
</gene>
<evidence type="ECO:0000259" key="6">
    <source>
        <dbReference type="PROSITE" id="PS50255"/>
    </source>
</evidence>
<evidence type="ECO:0000256" key="2">
    <source>
        <dbReference type="ARBA" id="ARBA00022723"/>
    </source>
</evidence>
<sequence length="269" mass="29620">MLHNRMHYFNYGRRNSIDAHHEHHRGGSSPHIEKEEEEGEESLFPDREDTGSLSPRSADAGGGTHNRRVGPPHDGLDHKSRCLSSSIAPSNIVRDVSGDVTAEATAIDQDRGEGVICDACPGCDDVCSQVKTFCTVCRIKVEAADQKNPSRGYSMKSFSSRGGGPLREFTTCQVQRHNKLNDCWICAHGRIYDVSEFMFQHAAGIRPLMQRAGGVQDASVDYDFHSSRSRHNEWRRLCIGRVVPCPLRGDPYGVTKTSSSSEGSGCGIM</sequence>
<evidence type="ECO:0000256" key="1">
    <source>
        <dbReference type="ARBA" id="ARBA00022617"/>
    </source>
</evidence>
<protein>
    <recommendedName>
        <fullName evidence="6">Cytochrome b5 heme-binding domain-containing protein</fullName>
    </recommendedName>
</protein>
<dbReference type="OrthoDB" id="69656at2759"/>
<dbReference type="InParanoid" id="C5LYD2"/>
<dbReference type="PROSITE" id="PS50255">
    <property type="entry name" value="CYTOCHROME_B5_2"/>
    <property type="match status" value="1"/>
</dbReference>
<feature type="domain" description="Cytochrome b5 heme-binding" evidence="6">
    <location>
        <begin position="166"/>
        <end position="243"/>
    </location>
</feature>
<dbReference type="Proteomes" id="UP000007800">
    <property type="component" value="Unassembled WGS sequence"/>
</dbReference>
<dbReference type="EMBL" id="GG686808">
    <property type="protein sequence ID" value="EEQ98170.1"/>
    <property type="molecule type" value="Genomic_DNA"/>
</dbReference>
<evidence type="ECO:0000256" key="5">
    <source>
        <dbReference type="SAM" id="MobiDB-lite"/>
    </source>
</evidence>
<dbReference type="GO" id="GO:0020037">
    <property type="term" value="F:heme binding"/>
    <property type="evidence" value="ECO:0007669"/>
    <property type="project" value="TreeGrafter"/>
</dbReference>
<evidence type="ECO:0000256" key="3">
    <source>
        <dbReference type="ARBA" id="ARBA00023004"/>
    </source>
</evidence>
<dbReference type="Gene3D" id="3.10.120.10">
    <property type="entry name" value="Cytochrome b5-like heme/steroid binding domain"/>
    <property type="match status" value="1"/>
</dbReference>
<dbReference type="AlphaFoldDB" id="C5LYD2"/>
<dbReference type="GO" id="GO:0046872">
    <property type="term" value="F:metal ion binding"/>
    <property type="evidence" value="ECO:0007669"/>
    <property type="project" value="UniProtKB-KW"/>
</dbReference>
<evidence type="ECO:0000313" key="7">
    <source>
        <dbReference type="EMBL" id="EEQ98170.1"/>
    </source>
</evidence>
<evidence type="ECO:0000256" key="4">
    <source>
        <dbReference type="ARBA" id="ARBA00038168"/>
    </source>
</evidence>
<dbReference type="InterPro" id="IPR050668">
    <property type="entry name" value="Cytochrome_b5"/>
</dbReference>
<keyword evidence="3" id="KW-0408">Iron</keyword>
<feature type="region of interest" description="Disordered" evidence="5">
    <location>
        <begin position="19"/>
        <end position="81"/>
    </location>
</feature>
<reference evidence="7 8" key="1">
    <citation type="submission" date="2008-07" db="EMBL/GenBank/DDBJ databases">
        <authorList>
            <person name="El-Sayed N."/>
            <person name="Caler E."/>
            <person name="Inman J."/>
            <person name="Amedeo P."/>
            <person name="Hass B."/>
            <person name="Wortman J."/>
        </authorList>
    </citation>
    <scope>NUCLEOTIDE SEQUENCE [LARGE SCALE GENOMIC DNA]</scope>
    <source>
        <strain evidence="8">ATCC 50983 / TXsc</strain>
    </source>
</reference>
<dbReference type="GO" id="GO:0016020">
    <property type="term" value="C:membrane"/>
    <property type="evidence" value="ECO:0007669"/>
    <property type="project" value="TreeGrafter"/>
</dbReference>
<dbReference type="SMART" id="SM01117">
    <property type="entry name" value="Cyt-b5"/>
    <property type="match status" value="1"/>
</dbReference>
<evidence type="ECO:0000313" key="8">
    <source>
        <dbReference type="Proteomes" id="UP000007800"/>
    </source>
</evidence>
<dbReference type="PANTHER" id="PTHR19359:SF146">
    <property type="entry name" value="B5, PUTATIVE-RELATED"/>
    <property type="match status" value="1"/>
</dbReference>
<keyword evidence="8" id="KW-1185">Reference proteome</keyword>
<accession>C5LYD2</accession>
<comment type="similarity">
    <text evidence="4">Belongs to the cytochrome b5 family.</text>
</comment>